<feature type="transmembrane region" description="Helical" evidence="2">
    <location>
        <begin position="315"/>
        <end position="336"/>
    </location>
</feature>
<keyword evidence="2" id="KW-0472">Membrane</keyword>
<feature type="region of interest" description="Disordered" evidence="1">
    <location>
        <begin position="1"/>
        <end position="22"/>
    </location>
</feature>
<feature type="region of interest" description="Disordered" evidence="1">
    <location>
        <begin position="96"/>
        <end position="125"/>
    </location>
</feature>
<evidence type="ECO:0000256" key="2">
    <source>
        <dbReference type="SAM" id="Phobius"/>
    </source>
</evidence>
<feature type="region of interest" description="Disordered" evidence="1">
    <location>
        <begin position="43"/>
        <end position="64"/>
    </location>
</feature>
<feature type="transmembrane region" description="Helical" evidence="2">
    <location>
        <begin position="357"/>
        <end position="376"/>
    </location>
</feature>
<feature type="transmembrane region" description="Helical" evidence="2">
    <location>
        <begin position="474"/>
        <end position="495"/>
    </location>
</feature>
<keyword evidence="4" id="KW-1185">Reference proteome</keyword>
<keyword evidence="2" id="KW-0812">Transmembrane</keyword>
<dbReference type="AlphaFoldDB" id="A0AAJ0B5M2"/>
<feature type="transmembrane region" description="Helical" evidence="2">
    <location>
        <begin position="682"/>
        <end position="705"/>
    </location>
</feature>
<dbReference type="PANTHER" id="PTHR37544">
    <property type="entry name" value="SPRAY-RELATED"/>
    <property type="match status" value="1"/>
</dbReference>
<evidence type="ECO:0000313" key="4">
    <source>
        <dbReference type="Proteomes" id="UP001239445"/>
    </source>
</evidence>
<feature type="transmembrane region" description="Helical" evidence="2">
    <location>
        <begin position="426"/>
        <end position="454"/>
    </location>
</feature>
<dbReference type="Proteomes" id="UP001239445">
    <property type="component" value="Unassembled WGS sequence"/>
</dbReference>
<dbReference type="Pfam" id="PF11915">
    <property type="entry name" value="DUF3433"/>
    <property type="match status" value="2"/>
</dbReference>
<evidence type="ECO:0000313" key="3">
    <source>
        <dbReference type="EMBL" id="KAK1751234.1"/>
    </source>
</evidence>
<dbReference type="PANTHER" id="PTHR37544:SF3">
    <property type="entry name" value="SPRAY"/>
    <property type="match status" value="1"/>
</dbReference>
<feature type="transmembrane region" description="Helical" evidence="2">
    <location>
        <begin position="590"/>
        <end position="613"/>
    </location>
</feature>
<protein>
    <recommendedName>
        <fullName evidence="5">Spray</fullName>
    </recommendedName>
</protein>
<feature type="transmembrane region" description="Helical" evidence="2">
    <location>
        <begin position="745"/>
        <end position="768"/>
    </location>
</feature>
<dbReference type="EMBL" id="MU839843">
    <property type="protein sequence ID" value="KAK1751234.1"/>
    <property type="molecule type" value="Genomic_DNA"/>
</dbReference>
<evidence type="ECO:0000256" key="1">
    <source>
        <dbReference type="SAM" id="MobiDB-lite"/>
    </source>
</evidence>
<comment type="caution">
    <text evidence="3">The sequence shown here is derived from an EMBL/GenBank/DDBJ whole genome shotgun (WGS) entry which is preliminary data.</text>
</comment>
<reference evidence="3" key="1">
    <citation type="submission" date="2023-06" db="EMBL/GenBank/DDBJ databases">
        <title>Genome-scale phylogeny and comparative genomics of the fungal order Sordariales.</title>
        <authorList>
            <consortium name="Lawrence Berkeley National Laboratory"/>
            <person name="Hensen N."/>
            <person name="Bonometti L."/>
            <person name="Westerberg I."/>
            <person name="Brannstrom I.O."/>
            <person name="Guillou S."/>
            <person name="Cros-Aarteil S."/>
            <person name="Calhoun S."/>
            <person name="Haridas S."/>
            <person name="Kuo A."/>
            <person name="Mondo S."/>
            <person name="Pangilinan J."/>
            <person name="Riley R."/>
            <person name="Labutti K."/>
            <person name="Andreopoulos B."/>
            <person name="Lipzen A."/>
            <person name="Chen C."/>
            <person name="Yanf M."/>
            <person name="Daum C."/>
            <person name="Ng V."/>
            <person name="Clum A."/>
            <person name="Steindorff A."/>
            <person name="Ohm R."/>
            <person name="Martin F."/>
            <person name="Silar P."/>
            <person name="Natvig D."/>
            <person name="Lalanne C."/>
            <person name="Gautier V."/>
            <person name="Ament-Velasquez S.L."/>
            <person name="Kruys A."/>
            <person name="Hutchinson M.I."/>
            <person name="Powell A.J."/>
            <person name="Barry K."/>
            <person name="Miller A.N."/>
            <person name="Grigoriev I.V."/>
            <person name="Debuchy R."/>
            <person name="Gladieux P."/>
            <person name="Thoren M.H."/>
            <person name="Johannesson H."/>
        </authorList>
    </citation>
    <scope>NUCLEOTIDE SEQUENCE</scope>
    <source>
        <strain evidence="3">PSN4</strain>
    </source>
</reference>
<gene>
    <name evidence="3" type="ORF">QBC47DRAFT_392538</name>
</gene>
<sequence>MEPFRAQRPALHASGSSGSLSRISTISDFTDLDIPLHARPSLVSLQSDRSTPPPPSSTAPSQVHTGWSAYTGYANGTGTGGGGYEAVPLVRPGLGILPPARQPSRSAARTTSLRKPHHEPIREEEDDGIDLGLIRAAAPLGGHETEHNAPEEAFDISSALGPLTKADEAFLRKLQEHEAKGKLTGGLGAGMRTQATLSESALLATSPVAETRTLPLARSFSRALPRGNLNRGATVRQLGQHEANKRGEVIEVVMDGSDEHLPPTAESEVDLSVMAGLDAGVGLGINKSSTFATVKSQRTQIFYPQPNWKPFSMRWPYLLSLILVSIGLAVAQEILYRKSTEEPLITFHKPSDIPGGEYFAFKFLPMLIAVSYGVLWQVTDFEVKRLEAFYQLSKEGGALAAESINVDYITYFSFFRPYRAFRCKHYAVAISSVASLLANAATPTLAAASLVLSPDRPTRLQFPDAEKQILIHPVWSRLQTVNLAVIAALGCVLFYQLQTRRSGLLADVRGIAGLAAMATVSHILMDFKDMDVATHEDIHHKLKDHRYVLRNSSLAPDDLLNPPSKQERDRYTTNHLSENPQPLMLRAAGIVPYIIGVLFFAILIPLVLFTPATALTDKAAWVVTALAVCVKLGWGGLETDVRMMEPFYILSRRHACPKTLTLDYTAMPFGWVVVKGLVNRHWLVFAVGFGTVLAELLTVLVTSLATVEGRVFLDLINNPDDTAASVSDDPTDRNINAGQETPGSFWVSLTLAMLILVYMGSVAAVVLLTRGRRVFLPRQPNTIASVLAYIHQSKMLYDFVGTAKLSNAQMVRRLEDIGKTYGLGWFQGRDGQSHCGVDEEELLSGYKFGYDYSRATKPWEEEQVNWL</sequence>
<proteinExistence type="predicted"/>
<name>A0AAJ0B5M2_9PEZI</name>
<dbReference type="InterPro" id="IPR021840">
    <property type="entry name" value="DUF3433"/>
</dbReference>
<organism evidence="3 4">
    <name type="scientific">Echria macrotheca</name>
    <dbReference type="NCBI Taxonomy" id="438768"/>
    <lineage>
        <taxon>Eukaryota</taxon>
        <taxon>Fungi</taxon>
        <taxon>Dikarya</taxon>
        <taxon>Ascomycota</taxon>
        <taxon>Pezizomycotina</taxon>
        <taxon>Sordariomycetes</taxon>
        <taxon>Sordariomycetidae</taxon>
        <taxon>Sordariales</taxon>
        <taxon>Schizotheciaceae</taxon>
        <taxon>Echria</taxon>
    </lineage>
</organism>
<evidence type="ECO:0008006" key="5">
    <source>
        <dbReference type="Google" id="ProtNLM"/>
    </source>
</evidence>
<keyword evidence="2" id="KW-1133">Transmembrane helix</keyword>
<accession>A0AAJ0B5M2</accession>